<reference evidence="2" key="1">
    <citation type="journal article" date="2010" name="Science">
        <title>Signatures of adaptation to obligate biotrophy in the Hyaloperonospora arabidopsidis genome.</title>
        <authorList>
            <person name="Baxter L."/>
            <person name="Tripathy S."/>
            <person name="Ishaque N."/>
            <person name="Boot N."/>
            <person name="Cabral A."/>
            <person name="Kemen E."/>
            <person name="Thines M."/>
            <person name="Ah-Fong A."/>
            <person name="Anderson R."/>
            <person name="Badejoko W."/>
            <person name="Bittner-Eddy P."/>
            <person name="Boore J.L."/>
            <person name="Chibucos M.C."/>
            <person name="Coates M."/>
            <person name="Dehal P."/>
            <person name="Delehaunty K."/>
            <person name="Dong S."/>
            <person name="Downton P."/>
            <person name="Dumas B."/>
            <person name="Fabro G."/>
            <person name="Fronick C."/>
            <person name="Fuerstenberg S.I."/>
            <person name="Fulton L."/>
            <person name="Gaulin E."/>
            <person name="Govers F."/>
            <person name="Hughes L."/>
            <person name="Humphray S."/>
            <person name="Jiang R.H."/>
            <person name="Judelson H."/>
            <person name="Kamoun S."/>
            <person name="Kyung K."/>
            <person name="Meijer H."/>
            <person name="Minx P."/>
            <person name="Morris P."/>
            <person name="Nelson J."/>
            <person name="Phuntumart V."/>
            <person name="Qutob D."/>
            <person name="Rehmany A."/>
            <person name="Rougon-Cardoso A."/>
            <person name="Ryden P."/>
            <person name="Torto-Alalibo T."/>
            <person name="Studholme D."/>
            <person name="Wang Y."/>
            <person name="Win J."/>
            <person name="Wood J."/>
            <person name="Clifton S.W."/>
            <person name="Rogers J."/>
            <person name="Van den Ackerveken G."/>
            <person name="Jones J.D."/>
            <person name="McDowell J.M."/>
            <person name="Beynon J."/>
            <person name="Tyler B.M."/>
        </authorList>
    </citation>
    <scope>NUCLEOTIDE SEQUENCE [LARGE SCALE GENOMIC DNA]</scope>
    <source>
        <strain evidence="2">Emoy2</strain>
    </source>
</reference>
<dbReference type="EnsemblProtists" id="HpaT800650">
    <property type="protein sequence ID" value="HpaP800650"/>
    <property type="gene ID" value="HpaG800650"/>
</dbReference>
<dbReference type="EMBL" id="JH598094">
    <property type="status" value="NOT_ANNOTATED_CDS"/>
    <property type="molecule type" value="Genomic_DNA"/>
</dbReference>
<proteinExistence type="predicted"/>
<keyword evidence="2" id="KW-1185">Reference proteome</keyword>
<dbReference type="Proteomes" id="UP000011713">
    <property type="component" value="Unassembled WGS sequence"/>
</dbReference>
<evidence type="ECO:0000313" key="1">
    <source>
        <dbReference type="EnsemblProtists" id="HpaP800650"/>
    </source>
</evidence>
<evidence type="ECO:0000313" key="2">
    <source>
        <dbReference type="Proteomes" id="UP000011713"/>
    </source>
</evidence>
<name>M4B302_HYAAE</name>
<protein>
    <submittedName>
        <fullName evidence="1">Uncharacterized protein</fullName>
    </submittedName>
</protein>
<dbReference type="VEuPathDB" id="FungiDB:HpaG800650"/>
<organism evidence="1 2">
    <name type="scientific">Hyaloperonospora arabidopsidis (strain Emoy2)</name>
    <name type="common">Downy mildew agent</name>
    <name type="synonym">Peronospora arabidopsidis</name>
    <dbReference type="NCBI Taxonomy" id="559515"/>
    <lineage>
        <taxon>Eukaryota</taxon>
        <taxon>Sar</taxon>
        <taxon>Stramenopiles</taxon>
        <taxon>Oomycota</taxon>
        <taxon>Peronosporomycetes</taxon>
        <taxon>Peronosporales</taxon>
        <taxon>Peronosporaceae</taxon>
        <taxon>Hyaloperonospora</taxon>
    </lineage>
</organism>
<sequence>MVQRCIHVSPVVDFKARLSVLSQSRVAILSHHQTLHHRPPFIWGFVKYTPVFTKYTPYTTPIPHYNMVCAPNIAPPYLFTTTVAQQSASVVQMVSDCANQSSFDRHQPGPNADPG</sequence>
<accession>M4B302</accession>
<dbReference type="HOGENOM" id="CLU_2113647_0_0_1"/>
<dbReference type="InParanoid" id="M4B302"/>
<dbReference type="AlphaFoldDB" id="M4B302"/>
<reference evidence="1" key="2">
    <citation type="submission" date="2015-06" db="UniProtKB">
        <authorList>
            <consortium name="EnsemblProtists"/>
        </authorList>
    </citation>
    <scope>IDENTIFICATION</scope>
    <source>
        <strain evidence="1">Emoy2</strain>
    </source>
</reference>